<evidence type="ECO:0000256" key="5">
    <source>
        <dbReference type="ARBA" id="ARBA00023065"/>
    </source>
</evidence>
<evidence type="ECO:0000256" key="2">
    <source>
        <dbReference type="ARBA" id="ARBA00022448"/>
    </source>
</evidence>
<keyword evidence="2" id="KW-0813">Transport</keyword>
<keyword evidence="7" id="KW-0812">Transmembrane</keyword>
<accession>A0A5B7D7H6</accession>
<dbReference type="EMBL" id="VSRR010000570">
    <property type="protein sequence ID" value="MPC17229.1"/>
    <property type="molecule type" value="Genomic_DNA"/>
</dbReference>
<feature type="transmembrane region" description="Helical" evidence="7">
    <location>
        <begin position="126"/>
        <end position="147"/>
    </location>
</feature>
<dbReference type="OrthoDB" id="6132759at2759"/>
<dbReference type="GO" id="GO:0005886">
    <property type="term" value="C:plasma membrane"/>
    <property type="evidence" value="ECO:0007669"/>
    <property type="project" value="UniProtKB-SubCell"/>
</dbReference>
<keyword evidence="7" id="KW-0472">Membrane</keyword>
<keyword evidence="9" id="KW-1185">Reference proteome</keyword>
<keyword evidence="7" id="KW-1133">Transmembrane helix</keyword>
<keyword evidence="4" id="KW-0915">Sodium</keyword>
<comment type="caution">
    <text evidence="8">The sequence shown here is derived from an EMBL/GenBank/DDBJ whole genome shotgun (WGS) entry which is preliminary data.</text>
</comment>
<sequence length="222" mass="24051">MFEFGAHQAHSLLPCVLQGAMAGLTFGLIVTLWIGFGQPKPVPPFKPVSVEGCPATNASFNIESIQMTRNSSYKGDEFYFDGVSNISLSLPSEDKEGVIATISSHLNNTSHEESTPFLHNLYAVSYMWVAAIGFLVTMLVGVLVSVATGGNTVLQRELFSSWVHIEGTTISGTENLFTEKQPQSNLVTVPPSVHGSHEVALRLLKNLGSSSRSTRDRRGARQ</sequence>
<dbReference type="PANTHER" id="PTHR42985:SF40">
    <property type="entry name" value="LD47995P-RELATED"/>
    <property type="match status" value="1"/>
</dbReference>
<keyword evidence="6" id="KW-0739">Sodium transport</keyword>
<evidence type="ECO:0000256" key="3">
    <source>
        <dbReference type="ARBA" id="ARBA00022475"/>
    </source>
</evidence>
<feature type="transmembrane region" description="Helical" evidence="7">
    <location>
        <begin position="12"/>
        <end position="36"/>
    </location>
</feature>
<dbReference type="GO" id="GO:0006814">
    <property type="term" value="P:sodium ion transport"/>
    <property type="evidence" value="ECO:0007669"/>
    <property type="project" value="UniProtKB-KW"/>
</dbReference>
<dbReference type="AlphaFoldDB" id="A0A5B7D7H6"/>
<dbReference type="Proteomes" id="UP000324222">
    <property type="component" value="Unassembled WGS sequence"/>
</dbReference>
<keyword evidence="3" id="KW-1003">Cell membrane</keyword>
<evidence type="ECO:0000256" key="4">
    <source>
        <dbReference type="ARBA" id="ARBA00023053"/>
    </source>
</evidence>
<organism evidence="8 9">
    <name type="scientific">Portunus trituberculatus</name>
    <name type="common">Swimming crab</name>
    <name type="synonym">Neptunus trituberculatus</name>
    <dbReference type="NCBI Taxonomy" id="210409"/>
    <lineage>
        <taxon>Eukaryota</taxon>
        <taxon>Metazoa</taxon>
        <taxon>Ecdysozoa</taxon>
        <taxon>Arthropoda</taxon>
        <taxon>Crustacea</taxon>
        <taxon>Multicrustacea</taxon>
        <taxon>Malacostraca</taxon>
        <taxon>Eumalacostraca</taxon>
        <taxon>Eucarida</taxon>
        <taxon>Decapoda</taxon>
        <taxon>Pleocyemata</taxon>
        <taxon>Brachyura</taxon>
        <taxon>Eubrachyura</taxon>
        <taxon>Portunoidea</taxon>
        <taxon>Portunidae</taxon>
        <taxon>Portuninae</taxon>
        <taxon>Portunus</taxon>
    </lineage>
</organism>
<protein>
    <submittedName>
        <fullName evidence="8">Sodium-coupled monocarboxylate transporter 1</fullName>
    </submittedName>
</protein>
<evidence type="ECO:0000313" key="8">
    <source>
        <dbReference type="EMBL" id="MPC17229.1"/>
    </source>
</evidence>
<evidence type="ECO:0000256" key="1">
    <source>
        <dbReference type="ARBA" id="ARBA00004651"/>
    </source>
</evidence>
<dbReference type="InterPro" id="IPR051163">
    <property type="entry name" value="Sodium:Solute_Symporter_SSF"/>
</dbReference>
<evidence type="ECO:0000256" key="6">
    <source>
        <dbReference type="ARBA" id="ARBA00023201"/>
    </source>
</evidence>
<gene>
    <name evidence="8" type="primary">SLC5A8_0</name>
    <name evidence="8" type="ORF">E2C01_010078</name>
</gene>
<evidence type="ECO:0000313" key="9">
    <source>
        <dbReference type="Proteomes" id="UP000324222"/>
    </source>
</evidence>
<name>A0A5B7D7H6_PORTR</name>
<evidence type="ECO:0000256" key="7">
    <source>
        <dbReference type="SAM" id="Phobius"/>
    </source>
</evidence>
<proteinExistence type="predicted"/>
<keyword evidence="5" id="KW-0406">Ion transport</keyword>
<dbReference type="GO" id="GO:0015293">
    <property type="term" value="F:symporter activity"/>
    <property type="evidence" value="ECO:0007669"/>
    <property type="project" value="TreeGrafter"/>
</dbReference>
<reference evidence="8 9" key="1">
    <citation type="submission" date="2019-05" db="EMBL/GenBank/DDBJ databases">
        <title>Another draft genome of Portunus trituberculatus and its Hox gene families provides insights of decapod evolution.</title>
        <authorList>
            <person name="Jeong J.-H."/>
            <person name="Song I."/>
            <person name="Kim S."/>
            <person name="Choi T."/>
            <person name="Kim D."/>
            <person name="Ryu S."/>
            <person name="Kim W."/>
        </authorList>
    </citation>
    <scope>NUCLEOTIDE SEQUENCE [LARGE SCALE GENOMIC DNA]</scope>
    <source>
        <tissue evidence="8">Muscle</tissue>
    </source>
</reference>
<dbReference type="PANTHER" id="PTHR42985">
    <property type="entry name" value="SODIUM-COUPLED MONOCARBOXYLATE TRANSPORTER"/>
    <property type="match status" value="1"/>
</dbReference>
<comment type="subcellular location">
    <subcellularLocation>
        <location evidence="1">Cell membrane</location>
        <topology evidence="1">Multi-pass membrane protein</topology>
    </subcellularLocation>
</comment>